<reference evidence="15" key="1">
    <citation type="submission" date="2018-11" db="EMBL/GenBank/DDBJ databases">
        <title>Venom-gland transcriptomics and venom proteomics of the Florida green centipede (Hemiscolopendra marginata) reveal sex-based variation in a centipede venom.</title>
        <authorList>
            <person name="Nystrom G.S."/>
            <person name="Ward M.J."/>
            <person name="Ellsworth S.A."/>
            <person name="Rokyta D.R."/>
        </authorList>
    </citation>
    <scope>NUCLEOTIDE SEQUENCE</scope>
    <source>
        <tissue evidence="15">Venom gland</tissue>
    </source>
</reference>
<keyword evidence="3 12" id="KW-0349">Heme</keyword>
<feature type="domain" description="FAD-binding FR-type" evidence="14">
    <location>
        <begin position="717"/>
        <end position="960"/>
    </location>
</feature>
<dbReference type="GO" id="GO:0020037">
    <property type="term" value="F:heme binding"/>
    <property type="evidence" value="ECO:0007669"/>
    <property type="project" value="InterPro"/>
</dbReference>
<evidence type="ECO:0000256" key="7">
    <source>
        <dbReference type="ARBA" id="ARBA00022827"/>
    </source>
</evidence>
<dbReference type="PANTHER" id="PTHR43410:SF1">
    <property type="entry name" value="NITRIC OXIDE SYNTHASE"/>
    <property type="match status" value="1"/>
</dbReference>
<protein>
    <recommendedName>
        <fullName evidence="12">Nitric oxide synthase</fullName>
        <ecNumber evidence="12">1.14.13.39</ecNumber>
    </recommendedName>
</protein>
<dbReference type="Gene3D" id="3.40.50.80">
    <property type="entry name" value="Nucleotide-binding domain of ferredoxin-NADP reductase (FNR) module"/>
    <property type="match status" value="1"/>
</dbReference>
<evidence type="ECO:0000256" key="9">
    <source>
        <dbReference type="ARBA" id="ARBA00022860"/>
    </source>
</evidence>
<dbReference type="GO" id="GO:0050660">
    <property type="term" value="F:flavin adenine dinucleotide binding"/>
    <property type="evidence" value="ECO:0007669"/>
    <property type="project" value="InterPro"/>
</dbReference>
<dbReference type="InterPro" id="IPR003097">
    <property type="entry name" value="CysJ-like_FAD-binding"/>
</dbReference>
<dbReference type="Gene3D" id="1.20.990.10">
    <property type="entry name" value="NADPH-cytochrome p450 Reductase, Chain A, domain 3"/>
    <property type="match status" value="1"/>
</dbReference>
<evidence type="ECO:0000256" key="6">
    <source>
        <dbReference type="ARBA" id="ARBA00022723"/>
    </source>
</evidence>
<dbReference type="SUPFAM" id="SSF63380">
    <property type="entry name" value="Riboflavin synthase domain-like"/>
    <property type="match status" value="1"/>
</dbReference>
<dbReference type="Gene3D" id="3.90.1230.10">
    <property type="entry name" value="Nitric Oxide Synthase, Chain A, domain 3"/>
    <property type="match status" value="1"/>
</dbReference>
<keyword evidence="4" id="KW-0285">Flavoprotein</keyword>
<keyword evidence="7 12" id="KW-0274">FAD</keyword>
<proteinExistence type="inferred from homology"/>
<dbReference type="Gene3D" id="3.90.340.10">
    <property type="entry name" value="Nitric Oxide Synthase, Chain A, domain 1"/>
    <property type="match status" value="1"/>
</dbReference>
<dbReference type="InterPro" id="IPR017938">
    <property type="entry name" value="Riboflavin_synthase-like_b-brl"/>
</dbReference>
<dbReference type="Pfam" id="PF00258">
    <property type="entry name" value="Flavodoxin_1"/>
    <property type="match status" value="1"/>
</dbReference>
<dbReference type="EC" id="1.14.13.39" evidence="12"/>
<keyword evidence="10 12" id="KW-0560">Oxidoreductase</keyword>
<evidence type="ECO:0000256" key="4">
    <source>
        <dbReference type="ARBA" id="ARBA00022630"/>
    </source>
</evidence>
<dbReference type="Gene3D" id="2.40.30.10">
    <property type="entry name" value="Translation factors"/>
    <property type="match status" value="1"/>
</dbReference>
<evidence type="ECO:0000256" key="8">
    <source>
        <dbReference type="ARBA" id="ARBA00022857"/>
    </source>
</evidence>
<dbReference type="GO" id="GO:0004517">
    <property type="term" value="F:nitric-oxide synthase activity"/>
    <property type="evidence" value="ECO:0007669"/>
    <property type="project" value="UniProtKB-EC"/>
</dbReference>
<evidence type="ECO:0000256" key="1">
    <source>
        <dbReference type="ARBA" id="ARBA00001970"/>
    </source>
</evidence>
<organism evidence="15">
    <name type="scientific">Hemiscolopendra marginata</name>
    <dbReference type="NCBI Taxonomy" id="943146"/>
    <lineage>
        <taxon>Eukaryota</taxon>
        <taxon>Metazoa</taxon>
        <taxon>Ecdysozoa</taxon>
        <taxon>Arthropoda</taxon>
        <taxon>Myriapoda</taxon>
        <taxon>Chilopoda</taxon>
        <taxon>Pleurostigmophora</taxon>
        <taxon>Scolopendromorpha</taxon>
        <taxon>Scolopendridae</taxon>
        <taxon>Hemiscolopendra</taxon>
    </lineage>
</organism>
<evidence type="ECO:0000313" key="15">
    <source>
        <dbReference type="EMBL" id="MUP40419.1"/>
    </source>
</evidence>
<dbReference type="InterPro" id="IPR012144">
    <property type="entry name" value="NOS_euk"/>
</dbReference>
<accession>A0A646QEM1</accession>
<evidence type="ECO:0000259" key="13">
    <source>
        <dbReference type="PROSITE" id="PS50902"/>
    </source>
</evidence>
<sequence length="1142" mass="128659">MTTLNTVLLVRNGKPISVAPTIVPPPTRVSSAARKAIPSNTSSGIVINNIATQEKLVDQLHVKARKAPCEHATCKAGINEDRTKFRAKEKIETSPRGLVKEVQDFLADYFASINRSDDPSHSSRVVEALASLKVNGTYDLTSEEVAFGAKMAWRNAPWSLDRMEWRNLQVFDQRHAETTQQMFEALCHHLEYATNNGYIRPAITVFPARAPGKTDFRVWNEKLIAYAGYQRDDGEIVGDPENVSFTQYCQKLGWESKETSFDVLPLVLNASGEDPEFFEIPKDLILQVKIVHPNYSWFEDLGLQWYAVPSVANKTLTIGGISFPAAPISGWFTNDQIGSHAFCDPHRYNILESVGDKMGLDTSTPISLWKDEALVEVNVAVVNSFRSNGVRLIDHHTAAKLFVRFLQKEQKLRGGCPADWLKVVTSLSSSLTPTFHQEMINYTLYPAFETQEQAWKCHEWIDKDRELMVRGQKKLLRFRTFAKIIGLLASIGRRLLNSRAKATILYASETGRSENYAKKLVGKFNRGFNVEVMCMKDYDFSRLLKEQLLLIVTSTFGSGEAPDNGKKFSKFLETLADAMNNNNEVKTQRSNGVIEMLSSKSIKDFMKIKYAVFALGSTAYPDFCQFGKFCDEALDSLGATRLFSIATADELKGQDASYRKWAPAIFKKACEEFKLTKLGLEENGGNEEKWRPERFRLRKIKSVSSNIQQNFNKLHGRSFVPFHLKQRSQLQSTKSNRQTALIELVPVNSHDADYEPGDHVGVMPVNCLESVAALLNKLSPDANLLPTDVIQVETSLENYSGKWAPASRLPPCSLFTALANFLDITSPPTQEFLAHLALYAGEGDKNGLNKLIQEDDYYDEWRSFKFPTLLEVLEEFPSIKPDASLLLMHLPLLQVRYYSISSSPHATPGEIHVTVGVVKYQTQDGKGSTHYGVCSNYLNNISEQDSVYGFVRKANSFHLPKNKMAPVILIGAGTGIAPFRSFWEERKHEKEIQLKRLLPSDITHRLKEEGKGEIHGPMALYFGCRHSQLDNLYEAERDSLIKTSVLSSNKTAFSRVEGKTKTYVQHLVAEDAQRIYRNLVIEKGHVYVCGEATMAIDVRKTLFKVIKDCGGLTDSEHAKVLLNIKTENRYHEDIYGVLERRS</sequence>
<dbReference type="PIRSF" id="PIRSF000333">
    <property type="entry name" value="NOS"/>
    <property type="match status" value="1"/>
</dbReference>
<dbReference type="GO" id="GO:0005516">
    <property type="term" value="F:calmodulin binding"/>
    <property type="evidence" value="ECO:0007669"/>
    <property type="project" value="UniProtKB-KW"/>
</dbReference>
<dbReference type="Gene3D" id="3.90.440.10">
    <property type="entry name" value="Nitric Oxide Synthase,Heme Domain,Chain A domain 2"/>
    <property type="match status" value="1"/>
</dbReference>
<dbReference type="FunFam" id="3.40.50.360:FF:000019">
    <property type="entry name" value="Nitric oxide synthase"/>
    <property type="match status" value="1"/>
</dbReference>
<keyword evidence="6 12" id="KW-0479">Metal-binding</keyword>
<evidence type="ECO:0000256" key="12">
    <source>
        <dbReference type="PIRNR" id="PIRNR000333"/>
    </source>
</evidence>
<dbReference type="InterPro" id="IPR029039">
    <property type="entry name" value="Flavoprotein-like_sf"/>
</dbReference>
<dbReference type="InterPro" id="IPR001433">
    <property type="entry name" value="OxRdtase_FAD/NAD-bd"/>
</dbReference>
<dbReference type="Gene3D" id="3.40.50.360">
    <property type="match status" value="1"/>
</dbReference>
<evidence type="ECO:0000256" key="11">
    <source>
        <dbReference type="ARBA" id="ARBA00023004"/>
    </source>
</evidence>
<dbReference type="InterPro" id="IPR039261">
    <property type="entry name" value="FNR_nucleotide-bd"/>
</dbReference>
<dbReference type="PANTHER" id="PTHR43410">
    <property type="entry name" value="NITRIC OXIDE SYNTHASE OXYGENASE"/>
    <property type="match status" value="1"/>
</dbReference>
<dbReference type="FunFam" id="3.90.440.10:FF:000001">
    <property type="entry name" value="Endothelial nitric oxide synthase"/>
    <property type="match status" value="1"/>
</dbReference>
<dbReference type="Pfam" id="PF00667">
    <property type="entry name" value="FAD_binding_1"/>
    <property type="match status" value="1"/>
</dbReference>
<feature type="domain" description="Flavodoxin-like" evidence="13">
    <location>
        <begin position="502"/>
        <end position="666"/>
    </location>
</feature>
<dbReference type="GO" id="GO:0046872">
    <property type="term" value="F:metal ion binding"/>
    <property type="evidence" value="ECO:0007669"/>
    <property type="project" value="UniProtKB-KW"/>
</dbReference>
<dbReference type="Pfam" id="PF02898">
    <property type="entry name" value="NO_synthase"/>
    <property type="match status" value="1"/>
</dbReference>
<comment type="similarity">
    <text evidence="2 12">Belongs to the NOS family.</text>
</comment>
<keyword evidence="5 12" id="KW-0288">FMN</keyword>
<dbReference type="InterPro" id="IPR050607">
    <property type="entry name" value="NOS"/>
</dbReference>
<dbReference type="InterPro" id="IPR044944">
    <property type="entry name" value="NOS_dom_3"/>
</dbReference>
<comment type="cofactor">
    <cofactor evidence="12">
        <name>FAD</name>
        <dbReference type="ChEBI" id="CHEBI:57692"/>
    </cofactor>
    <text evidence="12">Binds 1 FAD.</text>
</comment>
<dbReference type="GO" id="GO:0010181">
    <property type="term" value="F:FMN binding"/>
    <property type="evidence" value="ECO:0007669"/>
    <property type="project" value="InterPro"/>
</dbReference>
<dbReference type="FunFam" id="1.20.990.10:FF:000002">
    <property type="entry name" value="Nitric oxide synthase"/>
    <property type="match status" value="1"/>
</dbReference>
<dbReference type="SUPFAM" id="SSF56512">
    <property type="entry name" value="Nitric oxide (NO) synthase oxygenase domain"/>
    <property type="match status" value="1"/>
</dbReference>
<dbReference type="AlphaFoldDB" id="A0A646QEM1"/>
<dbReference type="InterPro" id="IPR017927">
    <property type="entry name" value="FAD-bd_FR_type"/>
</dbReference>
<dbReference type="SUPFAM" id="SSF52343">
    <property type="entry name" value="Ferredoxin reductase-like, C-terminal NADP-linked domain"/>
    <property type="match status" value="1"/>
</dbReference>
<dbReference type="InterPro" id="IPR008254">
    <property type="entry name" value="Flavodoxin/NO_synth"/>
</dbReference>
<keyword evidence="8 12" id="KW-0521">NADP</keyword>
<evidence type="ECO:0000259" key="14">
    <source>
        <dbReference type="PROSITE" id="PS51384"/>
    </source>
</evidence>
<comment type="function">
    <text evidence="12">Produces nitric oxide (NO) which is a messenger molecule with diverse functions.</text>
</comment>
<dbReference type="InterPro" id="IPR036119">
    <property type="entry name" value="NOS_N_sf"/>
</dbReference>
<dbReference type="GO" id="GO:0050661">
    <property type="term" value="F:NADP binding"/>
    <property type="evidence" value="ECO:0007669"/>
    <property type="project" value="InterPro"/>
</dbReference>
<dbReference type="InterPro" id="IPR001709">
    <property type="entry name" value="Flavoprot_Pyr_Nucl_cyt_Rdtase"/>
</dbReference>
<dbReference type="EMBL" id="GHBY01000242">
    <property type="protein sequence ID" value="MUP40419.1"/>
    <property type="molecule type" value="Transcribed_RNA"/>
</dbReference>
<evidence type="ECO:0000256" key="2">
    <source>
        <dbReference type="ARBA" id="ARBA00006267"/>
    </source>
</evidence>
<dbReference type="PROSITE" id="PS51384">
    <property type="entry name" value="FAD_FR"/>
    <property type="match status" value="1"/>
</dbReference>
<evidence type="ECO:0000256" key="10">
    <source>
        <dbReference type="ARBA" id="ARBA00023002"/>
    </source>
</evidence>
<dbReference type="InterPro" id="IPR044943">
    <property type="entry name" value="NOS_dom_1"/>
</dbReference>
<evidence type="ECO:0000256" key="5">
    <source>
        <dbReference type="ARBA" id="ARBA00022643"/>
    </source>
</evidence>
<keyword evidence="9 12" id="KW-0112">Calmodulin-binding</keyword>
<comment type="cofactor">
    <cofactor evidence="1 12">
        <name>heme b</name>
        <dbReference type="ChEBI" id="CHEBI:60344"/>
    </cofactor>
</comment>
<dbReference type="InterPro" id="IPR004030">
    <property type="entry name" value="NOS_N"/>
</dbReference>
<dbReference type="InterPro" id="IPR044940">
    <property type="entry name" value="NOS_dom_2"/>
</dbReference>
<dbReference type="InterPro" id="IPR001094">
    <property type="entry name" value="Flavdoxin-like"/>
</dbReference>
<comment type="cofactor">
    <cofactor evidence="12">
        <name>FMN</name>
        <dbReference type="ChEBI" id="CHEBI:58210"/>
    </cofactor>
    <text evidence="12">Binds 1 FMN.</text>
</comment>
<dbReference type="Pfam" id="PF00175">
    <property type="entry name" value="NAD_binding_1"/>
    <property type="match status" value="1"/>
</dbReference>
<evidence type="ECO:0000256" key="3">
    <source>
        <dbReference type="ARBA" id="ARBA00022617"/>
    </source>
</evidence>
<comment type="catalytic activity">
    <reaction evidence="12">
        <text>2 L-arginine + 3 NADPH + 4 O2 + H(+) = 2 L-citrulline + 2 nitric oxide + 3 NADP(+) + 4 H2O</text>
        <dbReference type="Rhea" id="RHEA:19897"/>
        <dbReference type="ChEBI" id="CHEBI:15377"/>
        <dbReference type="ChEBI" id="CHEBI:15378"/>
        <dbReference type="ChEBI" id="CHEBI:15379"/>
        <dbReference type="ChEBI" id="CHEBI:16480"/>
        <dbReference type="ChEBI" id="CHEBI:32682"/>
        <dbReference type="ChEBI" id="CHEBI:57743"/>
        <dbReference type="ChEBI" id="CHEBI:57783"/>
        <dbReference type="ChEBI" id="CHEBI:58349"/>
        <dbReference type="EC" id="1.14.13.39"/>
    </reaction>
</comment>
<name>A0A646QEM1_9MYRI</name>
<dbReference type="InterPro" id="IPR023173">
    <property type="entry name" value="NADPH_Cyt_P450_Rdtase_alpha"/>
</dbReference>
<keyword evidence="11 12" id="KW-0408">Iron</keyword>
<dbReference type="SUPFAM" id="SSF52218">
    <property type="entry name" value="Flavoproteins"/>
    <property type="match status" value="1"/>
</dbReference>
<dbReference type="PRINTS" id="PR00369">
    <property type="entry name" value="FLAVODOXIN"/>
</dbReference>
<dbReference type="PRINTS" id="PR00371">
    <property type="entry name" value="FPNCR"/>
</dbReference>
<dbReference type="PROSITE" id="PS50902">
    <property type="entry name" value="FLAVODOXIN_LIKE"/>
    <property type="match status" value="1"/>
</dbReference>
<dbReference type="GO" id="GO:0006809">
    <property type="term" value="P:nitric oxide biosynthetic process"/>
    <property type="evidence" value="ECO:0007669"/>
    <property type="project" value="InterPro"/>
</dbReference>